<dbReference type="AlphaFoldDB" id="A0A5J4Z3N9"/>
<reference evidence="3" key="1">
    <citation type="journal article" date="2019" name="Nat. Commun.">
        <title>Expansion of phycobilisome linker gene families in mesophilic red algae.</title>
        <authorList>
            <person name="Lee J."/>
            <person name="Kim D."/>
            <person name="Bhattacharya D."/>
            <person name="Yoon H.S."/>
        </authorList>
    </citation>
    <scope>NUCLEOTIDE SEQUENCE [LARGE SCALE GENOMIC DNA]</scope>
    <source>
        <strain evidence="3">CCMP 1328</strain>
    </source>
</reference>
<gene>
    <name evidence="2" type="ORF">FVE85_5119</name>
</gene>
<organism evidence="2 3">
    <name type="scientific">Porphyridium purpureum</name>
    <name type="common">Red alga</name>
    <name type="synonym">Porphyridium cruentum</name>
    <dbReference type="NCBI Taxonomy" id="35688"/>
    <lineage>
        <taxon>Eukaryota</taxon>
        <taxon>Rhodophyta</taxon>
        <taxon>Bangiophyceae</taxon>
        <taxon>Porphyridiales</taxon>
        <taxon>Porphyridiaceae</taxon>
        <taxon>Porphyridium</taxon>
    </lineage>
</organism>
<evidence type="ECO:0000313" key="2">
    <source>
        <dbReference type="EMBL" id="KAA8497534.1"/>
    </source>
</evidence>
<feature type="compositionally biased region" description="Basic and acidic residues" evidence="1">
    <location>
        <begin position="221"/>
        <end position="241"/>
    </location>
</feature>
<comment type="caution">
    <text evidence="2">The sequence shown here is derived from an EMBL/GenBank/DDBJ whole genome shotgun (WGS) entry which is preliminary data.</text>
</comment>
<accession>A0A5J4Z3N9</accession>
<dbReference type="CDD" id="cd21372">
    <property type="entry name" value="cwf21_CWC21-like"/>
    <property type="match status" value="1"/>
</dbReference>
<dbReference type="EMBL" id="VRMN01000001">
    <property type="protein sequence ID" value="KAA8497534.1"/>
    <property type="molecule type" value="Genomic_DNA"/>
</dbReference>
<keyword evidence="3" id="KW-1185">Reference proteome</keyword>
<dbReference type="OrthoDB" id="10267305at2759"/>
<proteinExistence type="predicted"/>
<feature type="region of interest" description="Disordered" evidence="1">
    <location>
        <begin position="140"/>
        <end position="184"/>
    </location>
</feature>
<feature type="region of interest" description="Disordered" evidence="1">
    <location>
        <begin position="202"/>
        <end position="275"/>
    </location>
</feature>
<protein>
    <submittedName>
        <fullName evidence="2">Pre-mRNA-splicing factor CWC21</fullName>
    </submittedName>
</protein>
<evidence type="ECO:0000313" key="3">
    <source>
        <dbReference type="Proteomes" id="UP000324585"/>
    </source>
</evidence>
<dbReference type="Proteomes" id="UP000324585">
    <property type="component" value="Unassembled WGS sequence"/>
</dbReference>
<name>A0A5J4Z3N9_PORPP</name>
<evidence type="ECO:0000256" key="1">
    <source>
        <dbReference type="SAM" id="MobiDB-lite"/>
    </source>
</evidence>
<sequence>MYNNVGLRTARGSGTSGHVQKHSAHVAWETLQQEQQALGKAAPPRRASVSVLNKVKATNPALVRHQKLRNVELQVREKEAEMRARGETDALRISTQIEKLRAQLMEEVDATPTEQEVAGKASRKALWEADDQKLRHNLVKHQASRSAGAVEKAAQGKESTEPADTAPPEALCPPGAEMERMDREHKVTTSAKVSVGSILVARHATTLPKPSPLERPSNPGTEDRKGSDAKTEAKKHAETLGKRRARIHPDASLGPKALNEGRERKRTKTRRTGEIPHRFDFTGRLDELDELDNFQLMLDVREAAISKRKN</sequence>